<accession>A0A1Q3AHU6</accession>
<evidence type="ECO:0008006" key="3">
    <source>
        <dbReference type="Google" id="ProtNLM"/>
    </source>
</evidence>
<dbReference type="EMBL" id="BDGX01000045">
    <property type="protein sequence ID" value="GAV55202.1"/>
    <property type="molecule type" value="Genomic_DNA"/>
</dbReference>
<organism evidence="1 2">
    <name type="scientific">Zygosaccharomyces rouxii</name>
    <dbReference type="NCBI Taxonomy" id="4956"/>
    <lineage>
        <taxon>Eukaryota</taxon>
        <taxon>Fungi</taxon>
        <taxon>Dikarya</taxon>
        <taxon>Ascomycota</taxon>
        <taxon>Saccharomycotina</taxon>
        <taxon>Saccharomycetes</taxon>
        <taxon>Saccharomycetales</taxon>
        <taxon>Saccharomycetaceae</taxon>
        <taxon>Zygosaccharomyces</taxon>
    </lineage>
</organism>
<dbReference type="AlphaFoldDB" id="A0A1Q3AHU6"/>
<reference evidence="1 2" key="1">
    <citation type="submission" date="2016-08" db="EMBL/GenBank/DDBJ databases">
        <title>Draft genome sequence of allopolyploid Zygosaccharomyces rouxii.</title>
        <authorList>
            <person name="Watanabe J."/>
            <person name="Uehara K."/>
            <person name="Mogi Y."/>
            <person name="Tsukioka Y."/>
        </authorList>
    </citation>
    <scope>NUCLEOTIDE SEQUENCE [LARGE SCALE GENOMIC DNA]</scope>
    <source>
        <strain evidence="1 2">NBRC 110957</strain>
    </source>
</reference>
<dbReference type="Proteomes" id="UP000187013">
    <property type="component" value="Unassembled WGS sequence"/>
</dbReference>
<proteinExistence type="predicted"/>
<name>A0A1Q3AHU6_ZYGRO</name>
<evidence type="ECO:0000313" key="2">
    <source>
        <dbReference type="Proteomes" id="UP000187013"/>
    </source>
</evidence>
<comment type="caution">
    <text evidence="1">The sequence shown here is derived from an EMBL/GenBank/DDBJ whole genome shotgun (WGS) entry which is preliminary data.</text>
</comment>
<evidence type="ECO:0000313" key="1">
    <source>
        <dbReference type="EMBL" id="GAV55202.1"/>
    </source>
</evidence>
<sequence length="398" mass="46525">MIRNKLPHVVRYHSTLQLVSPLSVSALNDPLHSNPLLNRLKDTYLSGKLVVGHEDATESLNSTSSLPMTQFPKDKIFMQVSQDDKVGFWRKPLVKWFRLGVYMVKYYKEGVKNTYRLAKDTRPLDRQYQGKMATELCKFVEFNETEYRLKKRSGSEPIGLLPLNRRQFVEFHRRKEAWKIPFFFILALVFEEFTAVICYLWPKVAPHNCLTPGAFAKITKSHVNPELGQIPQVPPYKSPYTMHTDEVYDRLKRASVEETPKWKLALYRLVNNKVLPRETLVRIHHYLFVDDWLLLQHILRNKSTVLAPAELVDCIRLRQLYRSEEDLNAMANDPQGQRVLVWRLLIYWAFRFDKTVTCGGESLFAERWGANNISILNYSGWENGDLIGSRDLPILELR</sequence>
<gene>
    <name evidence="1" type="ORF">ZYGR_0AS05260</name>
</gene>
<protein>
    <recommendedName>
        <fullName evidence="3">Letm1 RBD domain-containing protein</fullName>
    </recommendedName>
</protein>
<dbReference type="OrthoDB" id="73691at2759"/>